<evidence type="ECO:0000259" key="6">
    <source>
        <dbReference type="Pfam" id="PF02211"/>
    </source>
</evidence>
<dbReference type="AlphaFoldDB" id="A0AAE2W1U3"/>
<dbReference type="GO" id="GO:0046914">
    <property type="term" value="F:transition metal ion binding"/>
    <property type="evidence" value="ECO:0007669"/>
    <property type="project" value="InterPro"/>
</dbReference>
<dbReference type="EMBL" id="JAFBRM010000014">
    <property type="protein sequence ID" value="MBM1715969.1"/>
    <property type="molecule type" value="Genomic_DNA"/>
</dbReference>
<comment type="caution">
    <text evidence="8">The sequence shown here is derived from an EMBL/GenBank/DDBJ whole genome shotgun (WGS) entry which is preliminary data.</text>
</comment>
<evidence type="ECO:0000256" key="5">
    <source>
        <dbReference type="PIRNR" id="PIRNR001427"/>
    </source>
</evidence>
<dbReference type="Pfam" id="PF02211">
    <property type="entry name" value="NHase_beta_C"/>
    <property type="match status" value="1"/>
</dbReference>
<dbReference type="Gene3D" id="2.30.30.50">
    <property type="match status" value="1"/>
</dbReference>
<dbReference type="InterPro" id="IPR042262">
    <property type="entry name" value="CN_hydtase_beta_C"/>
</dbReference>
<dbReference type="PIRSF" id="PIRSF001427">
    <property type="entry name" value="NHase_beta"/>
    <property type="match status" value="1"/>
</dbReference>
<reference evidence="8 9" key="1">
    <citation type="submission" date="2021-01" db="EMBL/GenBank/DDBJ databases">
        <title>Diatom-associated Roseobacters Show Island Model of Population Structure.</title>
        <authorList>
            <person name="Qu L."/>
            <person name="Feng X."/>
            <person name="Chen Y."/>
            <person name="Li L."/>
            <person name="Wang X."/>
            <person name="Hu Z."/>
            <person name="Wang H."/>
            <person name="Luo H."/>
        </authorList>
    </citation>
    <scope>NUCLEOTIDE SEQUENCE [LARGE SCALE GENOMIC DNA]</scope>
    <source>
        <strain evidence="8 9">TR60-84</strain>
    </source>
</reference>
<dbReference type="Proteomes" id="UP000732193">
    <property type="component" value="Unassembled WGS sequence"/>
</dbReference>
<evidence type="ECO:0000259" key="7">
    <source>
        <dbReference type="Pfam" id="PF21006"/>
    </source>
</evidence>
<comment type="catalytic activity">
    <reaction evidence="4 5">
        <text>an aliphatic primary amide = an aliphatic nitrile + H2O</text>
        <dbReference type="Rhea" id="RHEA:12673"/>
        <dbReference type="ChEBI" id="CHEBI:15377"/>
        <dbReference type="ChEBI" id="CHEBI:65285"/>
        <dbReference type="ChEBI" id="CHEBI:80291"/>
        <dbReference type="EC" id="4.2.1.84"/>
    </reaction>
</comment>
<organism evidence="8 9">
    <name type="scientific">Sulfitobacter geojensis</name>
    <dbReference type="NCBI Taxonomy" id="1342299"/>
    <lineage>
        <taxon>Bacteria</taxon>
        <taxon>Pseudomonadati</taxon>
        <taxon>Pseudomonadota</taxon>
        <taxon>Alphaproteobacteria</taxon>
        <taxon>Rhodobacterales</taxon>
        <taxon>Roseobacteraceae</taxon>
        <taxon>Sulfitobacter</taxon>
    </lineage>
</organism>
<evidence type="ECO:0000313" key="8">
    <source>
        <dbReference type="EMBL" id="MBM1715969.1"/>
    </source>
</evidence>
<dbReference type="SUPFAM" id="SSF50090">
    <property type="entry name" value="Electron transport accessory proteins"/>
    <property type="match status" value="1"/>
</dbReference>
<evidence type="ECO:0000256" key="1">
    <source>
        <dbReference type="ARBA" id="ARBA00004042"/>
    </source>
</evidence>
<protein>
    <recommendedName>
        <fullName evidence="5">Nitrile hydratase subunit beta</fullName>
        <shortName evidence="5">NHase</shortName>
        <ecNumber evidence="5">4.2.1.84</ecNumber>
    </recommendedName>
</protein>
<evidence type="ECO:0000256" key="2">
    <source>
        <dbReference type="ARBA" id="ARBA00009098"/>
    </source>
</evidence>
<feature type="domain" description="Nitrile hydratase beta subunit-like N-terminal" evidence="7">
    <location>
        <begin position="1"/>
        <end position="102"/>
    </location>
</feature>
<keyword evidence="9" id="KW-1185">Reference proteome</keyword>
<dbReference type="Pfam" id="PF21006">
    <property type="entry name" value="NHase_beta_N"/>
    <property type="match status" value="1"/>
</dbReference>
<name>A0AAE2W1U3_9RHOB</name>
<dbReference type="InterPro" id="IPR024690">
    <property type="entry name" value="CN_hydtase_beta_dom_C"/>
</dbReference>
<dbReference type="Gene3D" id="1.10.472.20">
    <property type="entry name" value="Nitrile hydratase, beta subunit"/>
    <property type="match status" value="1"/>
</dbReference>
<dbReference type="RefSeq" id="WP_203243671.1">
    <property type="nucleotide sequence ID" value="NZ_JAFBRH010000014.1"/>
</dbReference>
<sequence length="220" mass="24295">MDGVHDLGGKQGHGPIDVHEPVEPFHSEWEARAWALSKSIGGGAPDITIDWWRHVRETTIPVDYLTRPYLDSWLETDMVTLVDSNLCTVEELATGKSATPAATKAISISVADAIAMNRASATDFSRPFESKPKFVAGNQVIAHQNTSPGHTRLPGYVRGRTGKIYEHHGAHLFPDSVAKGIDKAEHLYTVAFAARDLWSESQNSTDVIFLDLWESYLDSR</sequence>
<dbReference type="EC" id="4.2.1.84" evidence="5"/>
<proteinExistence type="inferred from homology"/>
<dbReference type="GO" id="GO:0018822">
    <property type="term" value="F:nitrile hydratase activity"/>
    <property type="evidence" value="ECO:0007669"/>
    <property type="project" value="UniProtKB-EC"/>
</dbReference>
<dbReference type="InterPro" id="IPR003168">
    <property type="entry name" value="Nitrile_hydratase_bsu"/>
</dbReference>
<dbReference type="InterPro" id="IPR008990">
    <property type="entry name" value="Elect_transpt_acc-like_dom_sf"/>
</dbReference>
<feature type="domain" description="Nitrile hydratase beta subunit" evidence="6">
    <location>
        <begin position="125"/>
        <end position="218"/>
    </location>
</feature>
<evidence type="ECO:0000313" key="9">
    <source>
        <dbReference type="Proteomes" id="UP000732193"/>
    </source>
</evidence>
<evidence type="ECO:0000256" key="4">
    <source>
        <dbReference type="ARBA" id="ARBA00044877"/>
    </source>
</evidence>
<comment type="similarity">
    <text evidence="2 5">Belongs to the nitrile hydratase subunit beta family.</text>
</comment>
<evidence type="ECO:0000256" key="3">
    <source>
        <dbReference type="ARBA" id="ARBA00023239"/>
    </source>
</evidence>
<gene>
    <name evidence="8" type="primary">nthB</name>
    <name evidence="8" type="ORF">JQV55_20535</name>
</gene>
<comment type="function">
    <text evidence="1 5">NHase catalyzes the hydration of various nitrile compounds to the corresponding amides.</text>
</comment>
<dbReference type="InterPro" id="IPR049054">
    <property type="entry name" value="CN_hydtase_beta-like_N"/>
</dbReference>
<keyword evidence="3 5" id="KW-0456">Lyase</keyword>
<dbReference type="NCBIfam" id="TIGR03888">
    <property type="entry name" value="nitrile_beta"/>
    <property type="match status" value="1"/>
</dbReference>
<accession>A0AAE2W1U3</accession>